<evidence type="ECO:0000256" key="9">
    <source>
        <dbReference type="ARBA" id="ARBA00023295"/>
    </source>
</evidence>
<dbReference type="SUPFAM" id="SSF51735">
    <property type="entry name" value="NAD(P)-binding Rossmann-fold domains"/>
    <property type="match status" value="1"/>
</dbReference>
<comment type="cofactor">
    <cofactor evidence="10">
        <name>NAD(+)</name>
        <dbReference type="ChEBI" id="CHEBI:57540"/>
    </cofactor>
    <text evidence="10">Binds 1 NAD(+) per subunit.</text>
</comment>
<comment type="caution">
    <text evidence="12">The sequence shown here is derived from an EMBL/GenBank/DDBJ whole genome shotgun (WGS) entry which is preliminary data.</text>
</comment>
<evidence type="ECO:0000256" key="1">
    <source>
        <dbReference type="ARBA" id="ARBA00001936"/>
    </source>
</evidence>
<evidence type="ECO:0000256" key="8">
    <source>
        <dbReference type="ARBA" id="ARBA00023277"/>
    </source>
</evidence>
<dbReference type="InterPro" id="IPR015955">
    <property type="entry name" value="Lactate_DH/Glyco_Ohase_4_C"/>
</dbReference>
<evidence type="ECO:0000256" key="2">
    <source>
        <dbReference type="ARBA" id="ARBA00010141"/>
    </source>
</evidence>
<dbReference type="Gene3D" id="3.90.1820.10">
    <property type="entry name" value="AglA-like glucosidase"/>
    <property type="match status" value="1"/>
</dbReference>
<keyword evidence="7" id="KW-0464">Manganese</keyword>
<comment type="subunit">
    <text evidence="3">Homotetramer.</text>
</comment>
<accession>A0ABT1RUK3</accession>
<protein>
    <recommendedName>
        <fullName evidence="11">Glycosyl hydrolase family 4 C-terminal domain-containing protein</fullName>
    </recommendedName>
</protein>
<organism evidence="12 13">
    <name type="scientific">Neglectibacter timonensis</name>
    <dbReference type="NCBI Taxonomy" id="1776382"/>
    <lineage>
        <taxon>Bacteria</taxon>
        <taxon>Bacillati</taxon>
        <taxon>Bacillota</taxon>
        <taxon>Clostridia</taxon>
        <taxon>Eubacteriales</taxon>
        <taxon>Oscillospiraceae</taxon>
        <taxon>Neglectibacter</taxon>
    </lineage>
</organism>
<dbReference type="InterPro" id="IPR053715">
    <property type="entry name" value="GH4_Enzyme_sf"/>
</dbReference>
<comment type="cofactor">
    <cofactor evidence="1">
        <name>Mn(2+)</name>
        <dbReference type="ChEBI" id="CHEBI:29035"/>
    </cofactor>
</comment>
<dbReference type="Proteomes" id="UP001524473">
    <property type="component" value="Unassembled WGS sequence"/>
</dbReference>
<dbReference type="InterPro" id="IPR001088">
    <property type="entry name" value="Glyco_hydro_4"/>
</dbReference>
<evidence type="ECO:0000256" key="3">
    <source>
        <dbReference type="ARBA" id="ARBA00011881"/>
    </source>
</evidence>
<proteinExistence type="inferred from homology"/>
<gene>
    <name evidence="12" type="ORF">NE695_00225</name>
</gene>
<evidence type="ECO:0000256" key="6">
    <source>
        <dbReference type="ARBA" id="ARBA00023027"/>
    </source>
</evidence>
<evidence type="ECO:0000256" key="10">
    <source>
        <dbReference type="RuleBase" id="RU361152"/>
    </source>
</evidence>
<dbReference type="InterPro" id="IPR036291">
    <property type="entry name" value="NAD(P)-bd_dom_sf"/>
</dbReference>
<reference evidence="12 13" key="1">
    <citation type="submission" date="2022-06" db="EMBL/GenBank/DDBJ databases">
        <title>Isolation of gut microbiota from human fecal samples.</title>
        <authorList>
            <person name="Pamer E.G."/>
            <person name="Barat B."/>
            <person name="Waligurski E."/>
            <person name="Medina S."/>
            <person name="Paddock L."/>
            <person name="Mostad J."/>
        </authorList>
    </citation>
    <scope>NUCLEOTIDE SEQUENCE [LARGE SCALE GENOMIC DNA]</scope>
    <source>
        <strain evidence="12 13">DFI.9.73</strain>
    </source>
</reference>
<keyword evidence="5 10" id="KW-0378">Hydrolase</keyword>
<dbReference type="SUPFAM" id="SSF56327">
    <property type="entry name" value="LDH C-terminal domain-like"/>
    <property type="match status" value="1"/>
</dbReference>
<keyword evidence="13" id="KW-1185">Reference proteome</keyword>
<dbReference type="Pfam" id="PF11975">
    <property type="entry name" value="Glyco_hydro_4C"/>
    <property type="match status" value="1"/>
</dbReference>
<dbReference type="PANTHER" id="PTHR32092">
    <property type="entry name" value="6-PHOSPHO-BETA-GLUCOSIDASE-RELATED"/>
    <property type="match status" value="1"/>
</dbReference>
<feature type="domain" description="Glycosyl hydrolase family 4 C-terminal" evidence="11">
    <location>
        <begin position="196"/>
        <end position="398"/>
    </location>
</feature>
<evidence type="ECO:0000313" key="13">
    <source>
        <dbReference type="Proteomes" id="UP001524473"/>
    </source>
</evidence>
<evidence type="ECO:0000256" key="5">
    <source>
        <dbReference type="ARBA" id="ARBA00022801"/>
    </source>
</evidence>
<comment type="similarity">
    <text evidence="2 10">Belongs to the glycosyl hydrolase 4 family.</text>
</comment>
<dbReference type="RefSeq" id="WP_066863740.1">
    <property type="nucleotide sequence ID" value="NZ_CABKVV010000013.1"/>
</dbReference>
<evidence type="ECO:0000313" key="12">
    <source>
        <dbReference type="EMBL" id="MCQ4838336.1"/>
    </source>
</evidence>
<dbReference type="PRINTS" id="PR00732">
    <property type="entry name" value="GLHYDRLASE4"/>
</dbReference>
<dbReference type="EMBL" id="JANFZH010000001">
    <property type="protein sequence ID" value="MCQ4838336.1"/>
    <property type="molecule type" value="Genomic_DNA"/>
</dbReference>
<evidence type="ECO:0000259" key="11">
    <source>
        <dbReference type="Pfam" id="PF11975"/>
    </source>
</evidence>
<dbReference type="InterPro" id="IPR022616">
    <property type="entry name" value="Glyco_hydro_4_C"/>
</dbReference>
<evidence type="ECO:0000256" key="7">
    <source>
        <dbReference type="ARBA" id="ARBA00023211"/>
    </source>
</evidence>
<dbReference type="Pfam" id="PF02056">
    <property type="entry name" value="Glyco_hydro_4"/>
    <property type="match status" value="1"/>
</dbReference>
<dbReference type="PANTHER" id="PTHR32092:SF6">
    <property type="entry name" value="ALPHA-GALACTOSIDASE"/>
    <property type="match status" value="1"/>
</dbReference>
<dbReference type="GeneID" id="90532376"/>
<keyword evidence="9 10" id="KW-0326">Glycosidase</keyword>
<evidence type="ECO:0000256" key="4">
    <source>
        <dbReference type="ARBA" id="ARBA00022723"/>
    </source>
</evidence>
<name>A0ABT1RUK3_9FIRM</name>
<keyword evidence="6 10" id="KW-0520">NAD</keyword>
<keyword evidence="4" id="KW-0479">Metal-binding</keyword>
<keyword evidence="8" id="KW-0119">Carbohydrate metabolism</keyword>
<sequence length="424" mass="47847">MRTPKIVFIGAGSMSFGTPTFRDIFTSPKMKGATLSLVDIDPENLERMYGLAVKLNEHTGWGLTIEKTGDRREVLPGADFVINSLAIERCELWKQDFNVPKKYGVRHCLGENGGPGALFFTMRTFPVIMDIVRDMEELCPNAWFLNFSNPETRIILGVNMYSSIKCIGLCHGIFMAQHDIEKILGREPESIDVFGAGMNHFQWILSIRDKETGEDLYPEFREKEKAFDPSFMPYSRKLFRFFGLYPTCSDDHLGEYQAYGYEAGEHGYDFDWDAQDRVRMKREIAALVSGEKEIDEWLVPSGEQAIEVVTGIFFNDRKNIPSAIVYNDGALSQLPDDVAVELPITVDGDGVHKRVVRSMPDGVIGLMNQQVSAQRLSIRAAAQGSKELALQALLCDPVIQSTDAAVKIVEELFERNRQYIRKCV</sequence>